<evidence type="ECO:0000256" key="1">
    <source>
        <dbReference type="ARBA" id="ARBA00001931"/>
    </source>
</evidence>
<dbReference type="InterPro" id="IPR002372">
    <property type="entry name" value="PQQ_rpt_dom"/>
</dbReference>
<evidence type="ECO:0000259" key="5">
    <source>
        <dbReference type="Pfam" id="PF01011"/>
    </source>
</evidence>
<evidence type="ECO:0000256" key="2">
    <source>
        <dbReference type="ARBA" id="ARBA00008156"/>
    </source>
</evidence>
<dbReference type="Pfam" id="PF13360">
    <property type="entry name" value="PQQ_2"/>
    <property type="match status" value="1"/>
</dbReference>
<dbReference type="SMART" id="SM00564">
    <property type="entry name" value="PQQ"/>
    <property type="match status" value="7"/>
</dbReference>
<dbReference type="PANTHER" id="PTHR32303">
    <property type="entry name" value="QUINOPROTEIN ALCOHOL DEHYDROGENASE (CYTOCHROME C)"/>
    <property type="match status" value="1"/>
</dbReference>
<feature type="signal peptide" evidence="4">
    <location>
        <begin position="1"/>
        <end position="27"/>
    </location>
</feature>
<dbReference type="SUPFAM" id="SSF50998">
    <property type="entry name" value="Quinoprotein alcohol dehydrogenase-like"/>
    <property type="match status" value="1"/>
</dbReference>
<dbReference type="InterPro" id="IPR015943">
    <property type="entry name" value="WD40/YVTN_repeat-like_dom_sf"/>
</dbReference>
<dbReference type="GO" id="GO:0016491">
    <property type="term" value="F:oxidoreductase activity"/>
    <property type="evidence" value="ECO:0007669"/>
    <property type="project" value="UniProtKB-KW"/>
</dbReference>
<keyword evidence="4" id="KW-0732">Signal</keyword>
<dbReference type="PANTHER" id="PTHR32303:SF10">
    <property type="entry name" value="OUTER MEMBRANE PROTEIN ASSEMBLY FACTOR BAMB"/>
    <property type="match status" value="1"/>
</dbReference>
<dbReference type="Gene3D" id="2.140.10.10">
    <property type="entry name" value="Quinoprotein alcohol dehydrogenase-like superfamily"/>
    <property type="match status" value="1"/>
</dbReference>
<feature type="domain" description="Pyrrolo-quinoline quinone repeat" evidence="5">
    <location>
        <begin position="38"/>
        <end position="307"/>
    </location>
</feature>
<dbReference type="Pfam" id="PF01011">
    <property type="entry name" value="PQQ"/>
    <property type="match status" value="1"/>
</dbReference>
<dbReference type="InterPro" id="IPR018391">
    <property type="entry name" value="PQQ_b-propeller_rpt"/>
</dbReference>
<name>A0A3N1GYP4_9PSEU</name>
<dbReference type="OrthoDB" id="256225at2"/>
<evidence type="ECO:0000259" key="6">
    <source>
        <dbReference type="Pfam" id="PF13360"/>
    </source>
</evidence>
<gene>
    <name evidence="7" type="ORF">EDD40_0572</name>
</gene>
<feature type="chain" id="PRO_5018334767" evidence="4">
    <location>
        <begin position="28"/>
        <end position="536"/>
    </location>
</feature>
<accession>A0A3N1GYP4</accession>
<sequence length="536" mass="55972">MPISKRVVALVAAASSVALLGAGVTSASPGRPDRSGDWATWSKDSAGSRYAAAEWRITPRNVSRLTVKWAFAFPKSAAPVRSQPAVVGGVAFFGGPDGKFYARDAETGAEVWTTDLSGIAPGARPAIAWDSPSVSGGRVYFGDIRGFVYSLDQATGRVVWAEQVDAHPAATVTSSPIVHDGKVYVGTSSGENAANGPDGTDDPNYPCCTFRGHVDALDARTGEVVWRHYTVPEPRAVGTWPSGATRYEPSGAGVWSSPVIDPRTGTVYVGTGQNYTGSAGDFDTLLALDHRTGAVKWRNQVTKADTWRGLCNSPDPEGYCPGLKDGSALDYDIGATPNLFTVGGRQLVGVGQKLGVYHVFDARTGEVVWRRQLGVPLPSGGISGIQWGTSYDGHRLYIATYFADPGKVFAVDPGTGRVLWETPNPADGCTTGGAAAHPEVCSLGHGPAVTSSPGLVWEGGNDGKLRAYSARDGRVVWTYDTIRDFTGVNGLPGRGGTISGGGGGAVVADGMVYVQAGYVPEYPNPDGGDVLLAFGL</sequence>
<dbReference type="Proteomes" id="UP000268727">
    <property type="component" value="Unassembled WGS sequence"/>
</dbReference>
<evidence type="ECO:0000256" key="4">
    <source>
        <dbReference type="SAM" id="SignalP"/>
    </source>
</evidence>
<comment type="similarity">
    <text evidence="2">Belongs to the bacterial PQQ dehydrogenase family.</text>
</comment>
<evidence type="ECO:0000256" key="3">
    <source>
        <dbReference type="ARBA" id="ARBA00023002"/>
    </source>
</evidence>
<keyword evidence="3" id="KW-0560">Oxidoreductase</keyword>
<evidence type="ECO:0000313" key="7">
    <source>
        <dbReference type="EMBL" id="ROP35347.1"/>
    </source>
</evidence>
<evidence type="ECO:0000313" key="8">
    <source>
        <dbReference type="Proteomes" id="UP000268727"/>
    </source>
</evidence>
<comment type="cofactor">
    <cofactor evidence="1">
        <name>pyrroloquinoline quinone</name>
        <dbReference type="ChEBI" id="CHEBI:58442"/>
    </cofactor>
</comment>
<dbReference type="RefSeq" id="WP_123741506.1">
    <property type="nucleotide sequence ID" value="NZ_RJKM01000001.1"/>
</dbReference>
<organism evidence="7 8">
    <name type="scientific">Saccharothrix texasensis</name>
    <dbReference type="NCBI Taxonomy" id="103734"/>
    <lineage>
        <taxon>Bacteria</taxon>
        <taxon>Bacillati</taxon>
        <taxon>Actinomycetota</taxon>
        <taxon>Actinomycetes</taxon>
        <taxon>Pseudonocardiales</taxon>
        <taxon>Pseudonocardiaceae</taxon>
        <taxon>Saccharothrix</taxon>
    </lineage>
</organism>
<keyword evidence="8" id="KW-1185">Reference proteome</keyword>
<dbReference type="Gene3D" id="2.130.10.10">
    <property type="entry name" value="YVTN repeat-like/Quinoprotein amine dehydrogenase"/>
    <property type="match status" value="1"/>
</dbReference>
<comment type="caution">
    <text evidence="7">The sequence shown here is derived from an EMBL/GenBank/DDBJ whole genome shotgun (WGS) entry which is preliminary data.</text>
</comment>
<dbReference type="EMBL" id="RJKM01000001">
    <property type="protein sequence ID" value="ROP35347.1"/>
    <property type="molecule type" value="Genomic_DNA"/>
</dbReference>
<feature type="domain" description="Pyrrolo-quinoline quinone repeat" evidence="6">
    <location>
        <begin position="358"/>
        <end position="482"/>
    </location>
</feature>
<dbReference type="InterPro" id="IPR011047">
    <property type="entry name" value="Quinoprotein_ADH-like_sf"/>
</dbReference>
<dbReference type="AlphaFoldDB" id="A0A3N1GYP4"/>
<proteinExistence type="inferred from homology"/>
<protein>
    <submittedName>
        <fullName evidence="7">Polyvinyl alcohol dehydrogenase (Cytochrome)</fullName>
    </submittedName>
</protein>
<reference evidence="7 8" key="1">
    <citation type="submission" date="2018-11" db="EMBL/GenBank/DDBJ databases">
        <title>Sequencing the genomes of 1000 actinobacteria strains.</title>
        <authorList>
            <person name="Klenk H.-P."/>
        </authorList>
    </citation>
    <scope>NUCLEOTIDE SEQUENCE [LARGE SCALE GENOMIC DNA]</scope>
    <source>
        <strain evidence="7 8">DSM 44231</strain>
    </source>
</reference>